<name>A0A835ZEU2_9STRA</name>
<sequence>MAAGLTTEEAALVPTSGIDDATVPFDPGICSKAYATVPQAAAKGISSKPPATRIGDSLSRDAGPTASTAALIASDSSTLHGMHNLHLAHAVWWRLCGARQRCSYGKALQELRTWRLRNQCETLVPAQHSPMAGHTAMTTRSIDPGEVAACNNGSYTGHTSGEGEAHTAGSCVAICNGGGKAYSYAVLRDDEIRTHDVVVPRGGENDVPLMAHTAVMRQKAHGDVVARGFEDKEPTATREVGGSSGVQAMPRRALMRTPCTHRGLELGRQSPLRRLWCPAIGLTCAGQGGRCMQPGVVAIMCSADRRVIRVSGAQYRRRLRHLHAAKCRGYHVLTRRSYRIAEHSTADRRQGEKAVPEDSLRC</sequence>
<keyword evidence="2" id="KW-1185">Reference proteome</keyword>
<gene>
    <name evidence="1" type="ORF">JKP88DRAFT_254005</name>
</gene>
<proteinExistence type="predicted"/>
<dbReference type="EMBL" id="JAFCMP010000087">
    <property type="protein sequence ID" value="KAG5187638.1"/>
    <property type="molecule type" value="Genomic_DNA"/>
</dbReference>
<protein>
    <submittedName>
        <fullName evidence="1">Uncharacterized protein</fullName>
    </submittedName>
</protein>
<evidence type="ECO:0000313" key="1">
    <source>
        <dbReference type="EMBL" id="KAG5187638.1"/>
    </source>
</evidence>
<organism evidence="1 2">
    <name type="scientific">Tribonema minus</name>
    <dbReference type="NCBI Taxonomy" id="303371"/>
    <lineage>
        <taxon>Eukaryota</taxon>
        <taxon>Sar</taxon>
        <taxon>Stramenopiles</taxon>
        <taxon>Ochrophyta</taxon>
        <taxon>PX clade</taxon>
        <taxon>Xanthophyceae</taxon>
        <taxon>Tribonematales</taxon>
        <taxon>Tribonemataceae</taxon>
        <taxon>Tribonema</taxon>
    </lineage>
</organism>
<dbReference type="Proteomes" id="UP000664859">
    <property type="component" value="Unassembled WGS sequence"/>
</dbReference>
<accession>A0A835ZEU2</accession>
<comment type="caution">
    <text evidence="1">The sequence shown here is derived from an EMBL/GenBank/DDBJ whole genome shotgun (WGS) entry which is preliminary data.</text>
</comment>
<dbReference type="AlphaFoldDB" id="A0A835ZEU2"/>
<reference evidence="1" key="1">
    <citation type="submission" date="2021-02" db="EMBL/GenBank/DDBJ databases">
        <title>First Annotated Genome of the Yellow-green Alga Tribonema minus.</title>
        <authorList>
            <person name="Mahan K.M."/>
        </authorList>
    </citation>
    <scope>NUCLEOTIDE SEQUENCE</scope>
    <source>
        <strain evidence="1">UTEX B ZZ1240</strain>
    </source>
</reference>
<evidence type="ECO:0000313" key="2">
    <source>
        <dbReference type="Proteomes" id="UP000664859"/>
    </source>
</evidence>